<dbReference type="InterPro" id="IPR035093">
    <property type="entry name" value="RelE/ParE_toxin_dom_sf"/>
</dbReference>
<dbReference type="Gene3D" id="3.30.2310.20">
    <property type="entry name" value="RelE-like"/>
    <property type="match status" value="1"/>
</dbReference>
<dbReference type="AlphaFoldDB" id="A0A1F5X3X9"/>
<dbReference type="Proteomes" id="UP000178046">
    <property type="component" value="Unassembled WGS sequence"/>
</dbReference>
<reference evidence="1 2" key="1">
    <citation type="journal article" date="2016" name="Nat. Commun.">
        <title>Thousands of microbial genomes shed light on interconnected biogeochemical processes in an aquifer system.</title>
        <authorList>
            <person name="Anantharaman K."/>
            <person name="Brown C.T."/>
            <person name="Hug L.A."/>
            <person name="Sharon I."/>
            <person name="Castelle C.J."/>
            <person name="Probst A.J."/>
            <person name="Thomas B.C."/>
            <person name="Singh A."/>
            <person name="Wilkins M.J."/>
            <person name="Karaoz U."/>
            <person name="Brodie E.L."/>
            <person name="Williams K.H."/>
            <person name="Hubbard S.S."/>
            <person name="Banfield J.F."/>
        </authorList>
    </citation>
    <scope>NUCLEOTIDE SEQUENCE [LARGE SCALE GENOMIC DNA]</scope>
</reference>
<protein>
    <recommendedName>
        <fullName evidence="3">Type II toxin-antitoxin system mRNA interferase toxin, RelE/StbE family</fullName>
    </recommendedName>
</protein>
<accession>A0A1F5X3X9</accession>
<evidence type="ECO:0000313" key="2">
    <source>
        <dbReference type="Proteomes" id="UP000178046"/>
    </source>
</evidence>
<evidence type="ECO:0000313" key="1">
    <source>
        <dbReference type="EMBL" id="OGF82543.1"/>
    </source>
</evidence>
<sequence length="87" mass="10405">MVKVEHASLFEKNFERLPKTIRKLAVNKDMLFRQDAFRPSLETHKLGGKLKNDWAYSINKDYRIHFYFVSDNVVVYLNIGTHEIYKK</sequence>
<gene>
    <name evidence="1" type="ORF">A2924_02020</name>
</gene>
<dbReference type="SUPFAM" id="SSF143011">
    <property type="entry name" value="RelE-like"/>
    <property type="match status" value="1"/>
</dbReference>
<name>A0A1F5X3X9_9BACT</name>
<organism evidence="1 2">
    <name type="scientific">Candidatus Giovannonibacteria bacterium RIFCSPLOWO2_01_FULL_44_16</name>
    <dbReference type="NCBI Taxonomy" id="1798348"/>
    <lineage>
        <taxon>Bacteria</taxon>
        <taxon>Candidatus Giovannoniibacteriota</taxon>
    </lineage>
</organism>
<proteinExistence type="predicted"/>
<comment type="caution">
    <text evidence="1">The sequence shown here is derived from an EMBL/GenBank/DDBJ whole genome shotgun (WGS) entry which is preliminary data.</text>
</comment>
<dbReference type="EMBL" id="MFIA01000023">
    <property type="protein sequence ID" value="OGF82543.1"/>
    <property type="molecule type" value="Genomic_DNA"/>
</dbReference>
<evidence type="ECO:0008006" key="3">
    <source>
        <dbReference type="Google" id="ProtNLM"/>
    </source>
</evidence>